<dbReference type="EMBL" id="CP021358">
    <property type="protein sequence ID" value="ART64142.1"/>
    <property type="molecule type" value="Genomic_DNA"/>
</dbReference>
<dbReference type="Proteomes" id="UP000194457">
    <property type="component" value="Chromosome"/>
</dbReference>
<reference evidence="6 7" key="1">
    <citation type="submission" date="2017-05" db="EMBL/GenBank/DDBJ databases">
        <authorList>
            <person name="Song R."/>
            <person name="Chenine A.L."/>
            <person name="Ruprecht R.M."/>
        </authorList>
    </citation>
    <scope>NUCLEOTIDE SEQUENCE [LARGE SCALE GENOMIC DNA]</scope>
    <source>
        <strain evidence="6">SW32</strain>
    </source>
</reference>
<dbReference type="RefSeq" id="WP_086901281.1">
    <property type="nucleotide sequence ID" value="NZ_CP021358.1"/>
</dbReference>
<evidence type="ECO:0000256" key="1">
    <source>
        <dbReference type="ARBA" id="ARBA00004141"/>
    </source>
</evidence>
<keyword evidence="5" id="KW-0472">Membrane</keyword>
<gene>
    <name evidence="6" type="ORF">B9H00_14670</name>
</gene>
<comment type="similarity">
    <text evidence="2">Belongs to the autoinducer-2 exporter (AI-2E) (TC 2.A.86) family.</text>
</comment>
<name>A0A240USX2_9GAMM</name>
<keyword evidence="4" id="KW-1133">Transmembrane helix</keyword>
<keyword evidence="7" id="KW-1185">Reference proteome</keyword>
<dbReference type="OrthoDB" id="9799225at2"/>
<sequence length="361" mass="39496">MKSDPEQDQHHFPYHLILTFASLVIIVTGLKLGAGLFVPVLLSLFVAILCSRPVKWLHGRGMSVNLSILCVLLVVTLASALLIWLVMARLGDLVNQLPALEQSLGDHYAGLLKWFNALGLPFDAQALQDALDPGMLMDSLPSLLGGIGNFITQLGIIIILIVFILYETLDFPYKLSQAVEQPHGSLARFTQFSRTLQRYLLVKTVISAITGALIAICCLVLHVEFALLWGVLGFFLNFIPNIGSIIAAVPAVLLTLIMPEGGFVKAAILSGAYVSINFVLGNLIEPRIMGQTLGMSTLAAFMSLVFWGWIFGPVGLFLSVPLTMSLKILLDSHPDTRWISILLGPNRERRRRAREGMPTEG</sequence>
<keyword evidence="3" id="KW-0812">Transmembrane</keyword>
<dbReference type="KEGG" id="kma:B9H00_14670"/>
<protein>
    <submittedName>
        <fullName evidence="6">AI-2E family transporter</fullName>
    </submittedName>
</protein>
<accession>A0A240USX2</accession>
<dbReference type="AlphaFoldDB" id="A0A240USX2"/>
<comment type="subcellular location">
    <subcellularLocation>
        <location evidence="1">Membrane</location>
        <topology evidence="1">Multi-pass membrane protein</topology>
    </subcellularLocation>
</comment>
<evidence type="ECO:0000256" key="2">
    <source>
        <dbReference type="ARBA" id="ARBA00009773"/>
    </source>
</evidence>
<dbReference type="PANTHER" id="PTHR21716">
    <property type="entry name" value="TRANSMEMBRANE PROTEIN"/>
    <property type="match status" value="1"/>
</dbReference>
<dbReference type="InterPro" id="IPR002549">
    <property type="entry name" value="AI-2E-like"/>
</dbReference>
<proteinExistence type="inferred from homology"/>
<evidence type="ECO:0000256" key="5">
    <source>
        <dbReference type="ARBA" id="ARBA00023136"/>
    </source>
</evidence>
<dbReference type="Pfam" id="PF01594">
    <property type="entry name" value="AI-2E_transport"/>
    <property type="match status" value="1"/>
</dbReference>
<dbReference type="GO" id="GO:0016020">
    <property type="term" value="C:membrane"/>
    <property type="evidence" value="ECO:0007669"/>
    <property type="project" value="UniProtKB-SubCell"/>
</dbReference>
<evidence type="ECO:0000313" key="7">
    <source>
        <dbReference type="Proteomes" id="UP000194457"/>
    </source>
</evidence>
<evidence type="ECO:0000256" key="3">
    <source>
        <dbReference type="ARBA" id="ARBA00022692"/>
    </source>
</evidence>
<organism evidence="6 7">
    <name type="scientific">Kushneria marisflavi</name>
    <dbReference type="NCBI Taxonomy" id="157779"/>
    <lineage>
        <taxon>Bacteria</taxon>
        <taxon>Pseudomonadati</taxon>
        <taxon>Pseudomonadota</taxon>
        <taxon>Gammaproteobacteria</taxon>
        <taxon>Oceanospirillales</taxon>
        <taxon>Halomonadaceae</taxon>
        <taxon>Kushneria</taxon>
    </lineage>
</organism>
<evidence type="ECO:0000256" key="4">
    <source>
        <dbReference type="ARBA" id="ARBA00022989"/>
    </source>
</evidence>
<dbReference type="PANTHER" id="PTHR21716:SF64">
    <property type="entry name" value="AI-2 TRANSPORT PROTEIN TQSA"/>
    <property type="match status" value="1"/>
</dbReference>
<evidence type="ECO:0000313" key="6">
    <source>
        <dbReference type="EMBL" id="ART64142.1"/>
    </source>
</evidence>
<dbReference type="GO" id="GO:0055085">
    <property type="term" value="P:transmembrane transport"/>
    <property type="evidence" value="ECO:0007669"/>
    <property type="project" value="TreeGrafter"/>
</dbReference>